<dbReference type="InterPro" id="IPR043148">
    <property type="entry name" value="TagF_C"/>
</dbReference>
<dbReference type="GO" id="GO:0000271">
    <property type="term" value="P:polysaccharide biosynthetic process"/>
    <property type="evidence" value="ECO:0007669"/>
    <property type="project" value="InterPro"/>
</dbReference>
<dbReference type="Gene3D" id="3.40.50.12580">
    <property type="match status" value="1"/>
</dbReference>
<keyword evidence="2" id="KW-1185">Reference proteome</keyword>
<dbReference type="SUPFAM" id="SSF53756">
    <property type="entry name" value="UDP-Glycosyltransferase/glycogen phosphorylase"/>
    <property type="match status" value="1"/>
</dbReference>
<dbReference type="GO" id="GO:0015774">
    <property type="term" value="P:polysaccharide transport"/>
    <property type="evidence" value="ECO:0007669"/>
    <property type="project" value="InterPro"/>
</dbReference>
<evidence type="ECO:0000313" key="2">
    <source>
        <dbReference type="Proteomes" id="UP000190961"/>
    </source>
</evidence>
<protein>
    <submittedName>
        <fullName evidence="1">Capsule polysaccharide biosynthesis protein</fullName>
    </submittedName>
</protein>
<dbReference type="RefSeq" id="WP_079688870.1">
    <property type="nucleotide sequence ID" value="NZ_FUZU01000003.1"/>
</dbReference>
<dbReference type="STRING" id="688867.SAMN05660236_4335"/>
<dbReference type="OrthoDB" id="274536at2"/>
<organism evidence="1 2">
    <name type="scientific">Ohtaekwangia koreensis</name>
    <dbReference type="NCBI Taxonomy" id="688867"/>
    <lineage>
        <taxon>Bacteria</taxon>
        <taxon>Pseudomonadati</taxon>
        <taxon>Bacteroidota</taxon>
        <taxon>Cytophagia</taxon>
        <taxon>Cytophagales</taxon>
        <taxon>Fulvivirgaceae</taxon>
        <taxon>Ohtaekwangia</taxon>
    </lineage>
</organism>
<sequence length="493" mass="56362">MNTLIVSAYNVNTCSRSIMLDQLAERVESKGPSDKIYYLNCLNSFDACYFNFEGRPNVCFSCRINANRNLRLFNGDYTPLSFQDILTADDLNQANLFFNDNAAIDFNTKYHNFEIGEALLSVYISNTRSRDLELANKSTYIMKSKVNSLALYIASKRFLKENGINTVVSFNGRMDYKRAIFRAAEALGIDCYNYERTRPGGYIEIFKNTLPHNIVAKTEWINKAWNNPEYTLDEKTKIGIQFFEEKKAGKVIVDKSYVAGQQKGLLPEEVKNSSRNIVLFTSSDDEFAAVGKEYKNPFFVDQLDGINYVVDLMGKQLPDSNLIIRMHPNLKGVKGAEATGILTLDKIHPNIHVIPPESPVDSYALINMADKIIVFGSSIGIESSFWRKPVILLAKSFYWFLDVAYIPNDKEDILSLLKTDLPNKDITGCIKYGFYALKGGVKAKYYDQKTITSPPLFKGIRMNDYDWMTKIVARIIRIVYRVFNVRMRLKWIK</sequence>
<gene>
    <name evidence="1" type="ORF">SAMN05660236_4335</name>
</gene>
<dbReference type="EMBL" id="FUZU01000003">
    <property type="protein sequence ID" value="SKC82989.1"/>
    <property type="molecule type" value="Genomic_DNA"/>
</dbReference>
<proteinExistence type="predicted"/>
<dbReference type="AlphaFoldDB" id="A0A1T5M547"/>
<dbReference type="InterPro" id="IPR007833">
    <property type="entry name" value="Capsule_polysaccharide_synth"/>
</dbReference>
<name>A0A1T5M547_9BACT</name>
<evidence type="ECO:0000313" key="1">
    <source>
        <dbReference type="EMBL" id="SKC82989.1"/>
    </source>
</evidence>
<dbReference type="Pfam" id="PF05159">
    <property type="entry name" value="Capsule_synth"/>
    <property type="match status" value="1"/>
</dbReference>
<accession>A0A1T5M547</accession>
<dbReference type="Proteomes" id="UP000190961">
    <property type="component" value="Unassembled WGS sequence"/>
</dbReference>
<reference evidence="1 2" key="1">
    <citation type="submission" date="2017-02" db="EMBL/GenBank/DDBJ databases">
        <authorList>
            <person name="Peterson S.W."/>
        </authorList>
    </citation>
    <scope>NUCLEOTIDE SEQUENCE [LARGE SCALE GENOMIC DNA]</scope>
    <source>
        <strain evidence="1 2">DSM 25262</strain>
    </source>
</reference>